<dbReference type="EMBL" id="AENT01000001">
    <property type="protein sequence ID" value="EFR43413.1"/>
    <property type="molecule type" value="Genomic_DNA"/>
</dbReference>
<dbReference type="AlphaFoldDB" id="E4L7F4"/>
<reference evidence="1 2" key="1">
    <citation type="submission" date="2010-11" db="EMBL/GenBank/DDBJ databases">
        <authorList>
            <person name="Durkin A.S."/>
            <person name="Madupu R."/>
            <person name="Torralba M."/>
            <person name="Gillis M."/>
            <person name="Methe B."/>
            <person name="Sutton G."/>
            <person name="Nelson K.E."/>
        </authorList>
    </citation>
    <scope>NUCLEOTIDE SEQUENCE [LARGE SCALE GENOMIC DNA]</scope>
    <source>
        <strain evidence="1 2">UPII 345-E</strain>
    </source>
</reference>
<organism evidence="1 2">
    <name type="scientific">Dialister micraerophilus UPII 345-E</name>
    <dbReference type="NCBI Taxonomy" id="910314"/>
    <lineage>
        <taxon>Bacteria</taxon>
        <taxon>Bacillati</taxon>
        <taxon>Bacillota</taxon>
        <taxon>Negativicutes</taxon>
        <taxon>Veillonellales</taxon>
        <taxon>Veillonellaceae</taxon>
        <taxon>Dialister</taxon>
    </lineage>
</organism>
<evidence type="ECO:0000313" key="1">
    <source>
        <dbReference type="EMBL" id="EFR43413.1"/>
    </source>
</evidence>
<name>E4L7F4_9FIRM</name>
<gene>
    <name evidence="1" type="ORF">HMPREF9220_1303</name>
</gene>
<proteinExistence type="predicted"/>
<accession>E4L7F4</accession>
<sequence>MWFILCHTIYIYIFYLKKVTRMFKNNIPTLYLITIKKEKAQEIYEGEIR</sequence>
<comment type="caution">
    <text evidence="1">The sequence shown here is derived from an EMBL/GenBank/DDBJ whole genome shotgun (WGS) entry which is preliminary data.</text>
</comment>
<dbReference type="Proteomes" id="UP000004594">
    <property type="component" value="Unassembled WGS sequence"/>
</dbReference>
<evidence type="ECO:0000313" key="2">
    <source>
        <dbReference type="Proteomes" id="UP000004594"/>
    </source>
</evidence>
<protein>
    <submittedName>
        <fullName evidence="1">Uncharacterized protein</fullName>
    </submittedName>
</protein>